<dbReference type="InterPro" id="IPR040890">
    <property type="entry name" value="Znf_CopZ"/>
</dbReference>
<dbReference type="AlphaFoldDB" id="A0A1Y5F2M4"/>
<evidence type="ECO:0000259" key="1">
    <source>
        <dbReference type="Pfam" id="PF18423"/>
    </source>
</evidence>
<name>A0A1Y5F2M4_9BACT</name>
<protein>
    <recommendedName>
        <fullName evidence="1">CopZ zinc binding domain-containing protein</fullName>
    </recommendedName>
</protein>
<proteinExistence type="predicted"/>
<evidence type="ECO:0000313" key="2">
    <source>
        <dbReference type="EMBL" id="OUR93562.1"/>
    </source>
</evidence>
<sequence length="158" mass="17788">MKCCETNSKNEKSVEQSTICPMCSNRGAKVQMVTLTNLLEENLLSLIRSNNTYHWCREGSCEVSYFSNDANHFFKIGDLKVKATAKDSSLDVPVCYCFNHTRQSVLDELRATGESTVIEDIKAKMKDPGCFCEKSNPQGSCCLANNRKWLEEAKKLVD</sequence>
<dbReference type="InterPro" id="IPR041854">
    <property type="entry name" value="BFD-like_2Fe2S-bd_dom_sf"/>
</dbReference>
<reference evidence="3" key="1">
    <citation type="journal article" date="2017" name="Proc. Natl. Acad. Sci. U.S.A.">
        <title>Simulation of Deepwater Horizon oil plume reveals substrate specialization within a complex community of hydrocarbon-degraders.</title>
        <authorList>
            <person name="Hu P."/>
            <person name="Dubinsky E.A."/>
            <person name="Probst A.J."/>
            <person name="Wang J."/>
            <person name="Sieber C.M.K."/>
            <person name="Tom L.M."/>
            <person name="Gardinali P."/>
            <person name="Banfield J.F."/>
            <person name="Atlas R.M."/>
            <person name="Andersen G.L."/>
        </authorList>
    </citation>
    <scope>NUCLEOTIDE SEQUENCE [LARGE SCALE GENOMIC DNA]</scope>
</reference>
<dbReference type="EMBL" id="MAAO01000015">
    <property type="protein sequence ID" value="OUR93562.1"/>
    <property type="molecule type" value="Genomic_DNA"/>
</dbReference>
<dbReference type="Gene3D" id="1.10.10.1100">
    <property type="entry name" value="BFD-like [2Fe-2S]-binding domain"/>
    <property type="match status" value="1"/>
</dbReference>
<dbReference type="Pfam" id="PF18423">
    <property type="entry name" value="zf_CopZ"/>
    <property type="match status" value="1"/>
</dbReference>
<evidence type="ECO:0000313" key="3">
    <source>
        <dbReference type="Proteomes" id="UP000196531"/>
    </source>
</evidence>
<dbReference type="Gene3D" id="2.20.25.270">
    <property type="match status" value="1"/>
</dbReference>
<dbReference type="CDD" id="cd10141">
    <property type="entry name" value="CopZ-like_Fer2_BFD-like"/>
    <property type="match status" value="1"/>
</dbReference>
<dbReference type="Proteomes" id="UP000196531">
    <property type="component" value="Unassembled WGS sequence"/>
</dbReference>
<accession>A0A1Y5F2M4</accession>
<dbReference type="NCBIfam" id="NF047645">
    <property type="entry name" value="CopZ_Nterm_CC"/>
    <property type="match status" value="1"/>
</dbReference>
<gene>
    <name evidence="2" type="ORF">A9Q84_19025</name>
</gene>
<organism evidence="2 3">
    <name type="scientific">Halobacteriovorax marinus</name>
    <dbReference type="NCBI Taxonomy" id="97084"/>
    <lineage>
        <taxon>Bacteria</taxon>
        <taxon>Pseudomonadati</taxon>
        <taxon>Bdellovibrionota</taxon>
        <taxon>Bacteriovoracia</taxon>
        <taxon>Bacteriovoracales</taxon>
        <taxon>Halobacteriovoraceae</taxon>
        <taxon>Halobacteriovorax</taxon>
    </lineage>
</organism>
<feature type="domain" description="CopZ zinc binding" evidence="1">
    <location>
        <begin position="18"/>
        <end position="80"/>
    </location>
</feature>
<comment type="caution">
    <text evidence="2">The sequence shown here is derived from an EMBL/GenBank/DDBJ whole genome shotgun (WGS) entry which is preliminary data.</text>
</comment>